<keyword evidence="3" id="KW-1185">Reference proteome</keyword>
<dbReference type="PANTHER" id="PTHR33332">
    <property type="entry name" value="REVERSE TRANSCRIPTASE DOMAIN-CONTAINING PROTEIN"/>
    <property type="match status" value="1"/>
</dbReference>
<sequence length="379" mass="43492">MVTISVFFDFTKAYDKVDYLVLLRKLKALNFSDSVLHWIFLYLTGRTQRVRDGVAGVISSSTPVSTGVPQGSVLGPLLFTLYLSDFSHVLTHCKYNFYADDLQIYYHCKPRELAKAVQCVNEDIESVICWATTNKLVLNANKTQTIIFGTARYISSLELRSLSNIRVGATPIQYTTSVKYLEVIVANNLSWEKQVASTTGTIRSVLYRLKPCRHLFPANLRLRLITSLILPYVDYCCAAFTDMTAECNCKLYRAINQCVRFVLDIRTDTHITPYYNQLRMLKVDARRDFIGCQLYNLLRNKQLALLAENFDFRGKRSCRATRTPSDMLELPQCRTEGYKRSFRLASIRFWNCLPSNLRDAPTLAVFKHKLYAHLLEAIS</sequence>
<comment type="caution">
    <text evidence="2">The sequence shown here is derived from an EMBL/GenBank/DDBJ whole genome shotgun (WGS) entry which is preliminary data.</text>
</comment>
<gene>
    <name evidence="2" type="ORF">RF55_17795</name>
</gene>
<dbReference type="Proteomes" id="UP000036403">
    <property type="component" value="Unassembled WGS sequence"/>
</dbReference>
<dbReference type="InterPro" id="IPR043502">
    <property type="entry name" value="DNA/RNA_pol_sf"/>
</dbReference>
<keyword evidence="2" id="KW-0695">RNA-directed DNA polymerase</keyword>
<dbReference type="InterPro" id="IPR000477">
    <property type="entry name" value="RT_dom"/>
</dbReference>
<reference evidence="2 3" key="1">
    <citation type="submission" date="2015-04" db="EMBL/GenBank/DDBJ databases">
        <title>Lasius niger genome sequencing.</title>
        <authorList>
            <person name="Konorov E.A."/>
            <person name="Nikitin M.A."/>
            <person name="Kirill M.V."/>
            <person name="Chang P."/>
        </authorList>
    </citation>
    <scope>NUCLEOTIDE SEQUENCE [LARGE SCALE GENOMIC DNA]</scope>
    <source>
        <tissue evidence="2">Whole</tissue>
    </source>
</reference>
<keyword evidence="2" id="KW-0548">Nucleotidyltransferase</keyword>
<organism evidence="2 3">
    <name type="scientific">Lasius niger</name>
    <name type="common">Black garden ant</name>
    <dbReference type="NCBI Taxonomy" id="67767"/>
    <lineage>
        <taxon>Eukaryota</taxon>
        <taxon>Metazoa</taxon>
        <taxon>Ecdysozoa</taxon>
        <taxon>Arthropoda</taxon>
        <taxon>Hexapoda</taxon>
        <taxon>Insecta</taxon>
        <taxon>Pterygota</taxon>
        <taxon>Neoptera</taxon>
        <taxon>Endopterygota</taxon>
        <taxon>Hymenoptera</taxon>
        <taxon>Apocrita</taxon>
        <taxon>Aculeata</taxon>
        <taxon>Formicoidea</taxon>
        <taxon>Formicidae</taxon>
        <taxon>Formicinae</taxon>
        <taxon>Lasius</taxon>
        <taxon>Lasius</taxon>
    </lineage>
</organism>
<dbReference type="Pfam" id="PF00078">
    <property type="entry name" value="RVT_1"/>
    <property type="match status" value="1"/>
</dbReference>
<dbReference type="AlphaFoldDB" id="A0A0J7MVA2"/>
<name>A0A0J7MVA2_LASNI</name>
<dbReference type="PROSITE" id="PS50878">
    <property type="entry name" value="RT_POL"/>
    <property type="match status" value="1"/>
</dbReference>
<proteinExistence type="predicted"/>
<dbReference type="EMBL" id="LBMM01016469">
    <property type="protein sequence ID" value="KMQ84415.1"/>
    <property type="molecule type" value="Genomic_DNA"/>
</dbReference>
<evidence type="ECO:0000313" key="2">
    <source>
        <dbReference type="EMBL" id="KMQ84415.1"/>
    </source>
</evidence>
<dbReference type="SUPFAM" id="SSF56672">
    <property type="entry name" value="DNA/RNA polymerases"/>
    <property type="match status" value="1"/>
</dbReference>
<accession>A0A0J7MVA2</accession>
<keyword evidence="2" id="KW-0808">Transferase</keyword>
<evidence type="ECO:0000259" key="1">
    <source>
        <dbReference type="PROSITE" id="PS50878"/>
    </source>
</evidence>
<dbReference type="OrthoDB" id="7694116at2759"/>
<feature type="domain" description="Reverse transcriptase" evidence="1">
    <location>
        <begin position="1"/>
        <end position="185"/>
    </location>
</feature>
<protein>
    <submittedName>
        <fullName evidence="2">Rna-directed dna polymerase from mobile element jockey-like protein</fullName>
    </submittedName>
</protein>
<evidence type="ECO:0000313" key="3">
    <source>
        <dbReference type="Proteomes" id="UP000036403"/>
    </source>
</evidence>
<dbReference type="PaxDb" id="67767-A0A0J7MVA2"/>
<dbReference type="GO" id="GO:0003964">
    <property type="term" value="F:RNA-directed DNA polymerase activity"/>
    <property type="evidence" value="ECO:0007669"/>
    <property type="project" value="UniProtKB-KW"/>
</dbReference>
<dbReference type="STRING" id="67767.A0A0J7MVA2"/>